<evidence type="ECO:0000313" key="1">
    <source>
        <dbReference type="EMBL" id="GKH82568.1"/>
    </source>
</evidence>
<dbReference type="EMBL" id="SLTU01000001">
    <property type="protein sequence ID" value="TDA75955.1"/>
    <property type="molecule type" value="Genomic_DNA"/>
</dbReference>
<dbReference type="Proteomes" id="UP000347681">
    <property type="component" value="Unassembled WGS sequence"/>
</dbReference>
<dbReference type="Proteomes" id="UP001055104">
    <property type="component" value="Unassembled WGS sequence"/>
</dbReference>
<reference evidence="3 4" key="2">
    <citation type="journal article" date="2019" name="Nat. Microbiol.">
        <title>Genomic variation and strain-specific functional adaptation in the human gut microbiome during early life.</title>
        <authorList>
            <person name="Vatanen T."/>
            <person name="Plichta D.R."/>
            <person name="Somani J."/>
            <person name="Munch P.C."/>
            <person name="Arthur T.D."/>
            <person name="Hall A.B."/>
            <person name="Rudolf S."/>
            <person name="Oakeley E.J."/>
            <person name="Ke X."/>
            <person name="Young R.A."/>
            <person name="Haiser H.J."/>
            <person name="Kolde R."/>
            <person name="Yassour M."/>
            <person name="Luopajarvi K."/>
            <person name="Siljander H."/>
            <person name="Virtanen S.M."/>
            <person name="Ilonen J."/>
            <person name="Uibo R."/>
            <person name="Tillmann V."/>
            <person name="Mokurov S."/>
            <person name="Dorshakova N."/>
            <person name="Porter J.A."/>
            <person name="McHardy A.C."/>
            <person name="Lahdesmaki H."/>
            <person name="Vlamakis H."/>
            <person name="Huttenhower C."/>
            <person name="Knip M."/>
            <person name="Xavier R.J."/>
        </authorList>
    </citation>
    <scope>NUCLEOTIDE SEQUENCE [LARGE SCALE GENOMIC DNA]</scope>
    <source>
        <strain evidence="3 4">RJX1047</strain>
    </source>
</reference>
<accession>A0A076IRG4</accession>
<sequence>MNYTVNNQLRTSILFDGTAEARLADILAIMDTHTFGKREAAKIVGGIGRLIRLIEENKIRSDKPTCAQNGKWFCNASDVLRYAQVKMPRKPRKLKKKVA</sequence>
<gene>
    <name evidence="1" type="ORF">CE91St7_34520</name>
    <name evidence="3" type="ORF">E1I98_06110</name>
    <name evidence="2" type="ORF">F2Y61_17315</name>
</gene>
<dbReference type="eggNOG" id="ENOG502ZKMP">
    <property type="taxonomic scope" value="Bacteria"/>
</dbReference>
<protein>
    <submittedName>
        <fullName evidence="3">Uncharacterized protein</fullName>
    </submittedName>
</protein>
<reference evidence="2 5" key="1">
    <citation type="journal article" date="2019" name="Nat. Med.">
        <title>A library of human gut bacterial isolates paired with longitudinal multiomics data enables mechanistic microbiome research.</title>
        <authorList>
            <person name="Poyet M."/>
            <person name="Groussin M."/>
            <person name="Gibbons S.M."/>
            <person name="Avila-Pacheco J."/>
            <person name="Jiang X."/>
            <person name="Kearney S.M."/>
            <person name="Perrotta A.R."/>
            <person name="Berdy B."/>
            <person name="Zhao S."/>
            <person name="Lieberman T.D."/>
            <person name="Swanson P.K."/>
            <person name="Smith M."/>
            <person name="Roesemann S."/>
            <person name="Alexander J.E."/>
            <person name="Rich S.A."/>
            <person name="Livny J."/>
            <person name="Vlamakis H."/>
            <person name="Clish C."/>
            <person name="Bullock K."/>
            <person name="Deik A."/>
            <person name="Scott J."/>
            <person name="Pierce K.A."/>
            <person name="Xavier R.J."/>
            <person name="Alm E.J."/>
        </authorList>
    </citation>
    <scope>NUCLEOTIDE SEQUENCE [LARGE SCALE GENOMIC DNA]</scope>
    <source>
        <strain evidence="2 5">BIOML-A5</strain>
    </source>
</reference>
<dbReference type="EMBL" id="BQOB01000001">
    <property type="protein sequence ID" value="GKH82568.1"/>
    <property type="molecule type" value="Genomic_DNA"/>
</dbReference>
<reference evidence="1" key="3">
    <citation type="submission" date="2022-01" db="EMBL/GenBank/DDBJ databases">
        <title>Novel bile acid biosynthetic pathways are enriched in the microbiome of centenarians.</title>
        <authorList>
            <person name="Sato Y."/>
            <person name="Atarashi K."/>
            <person name="Plichta R.D."/>
            <person name="Arai Y."/>
            <person name="Sasajima S."/>
            <person name="Kearney M.S."/>
            <person name="Suda W."/>
            <person name="Takeshita K."/>
            <person name="Sasaki T."/>
            <person name="Okamoto S."/>
            <person name="Skelly N.A."/>
            <person name="Okamura Y."/>
            <person name="Vlamakis H."/>
            <person name="Li Y."/>
            <person name="Tanoue T."/>
            <person name="Takei H."/>
            <person name="Nittono H."/>
            <person name="Narushima S."/>
            <person name="Irie J."/>
            <person name="Itoh H."/>
            <person name="Moriya K."/>
            <person name="Sugiura Y."/>
            <person name="Suematsu M."/>
            <person name="Moritoki N."/>
            <person name="Shibata S."/>
            <person name="Littman R.D."/>
            <person name="Fischbach A.M."/>
            <person name="Uwamino Y."/>
            <person name="Inoue T."/>
            <person name="Honda A."/>
            <person name="Hattori M."/>
            <person name="Murai T."/>
            <person name="Xavier J.R."/>
            <person name="Hirose N."/>
            <person name="Honda K."/>
        </authorList>
    </citation>
    <scope>NUCLEOTIDE SEQUENCE</scope>
    <source>
        <strain evidence="1">CE91-St7</strain>
    </source>
</reference>
<organism evidence="3 4">
    <name type="scientific">Phocaeicola dorei</name>
    <dbReference type="NCBI Taxonomy" id="357276"/>
    <lineage>
        <taxon>Bacteria</taxon>
        <taxon>Pseudomonadati</taxon>
        <taxon>Bacteroidota</taxon>
        <taxon>Bacteroidia</taxon>
        <taxon>Bacteroidales</taxon>
        <taxon>Bacteroidaceae</taxon>
        <taxon>Phocaeicola</taxon>
    </lineage>
</organism>
<dbReference type="KEGG" id="bdo:EL88_08515"/>
<dbReference type="Proteomes" id="UP000294527">
    <property type="component" value="Unassembled WGS sequence"/>
</dbReference>
<dbReference type="AlphaFoldDB" id="A0A076IRG4"/>
<dbReference type="EMBL" id="VVZB01000012">
    <property type="protein sequence ID" value="KAA5380622.1"/>
    <property type="molecule type" value="Genomic_DNA"/>
</dbReference>
<name>A0A076IRG4_9BACT</name>
<proteinExistence type="predicted"/>
<comment type="caution">
    <text evidence="3">The sequence shown here is derived from an EMBL/GenBank/DDBJ whole genome shotgun (WGS) entry which is preliminary data.</text>
</comment>
<evidence type="ECO:0000313" key="2">
    <source>
        <dbReference type="EMBL" id="KAA5380622.1"/>
    </source>
</evidence>
<evidence type="ECO:0000313" key="4">
    <source>
        <dbReference type="Proteomes" id="UP000294527"/>
    </source>
</evidence>
<evidence type="ECO:0000313" key="3">
    <source>
        <dbReference type="EMBL" id="TDA75955.1"/>
    </source>
</evidence>
<dbReference type="RefSeq" id="WP_051926266.1">
    <property type="nucleotide sequence ID" value="NZ_BQOA01000001.1"/>
</dbReference>
<evidence type="ECO:0000313" key="5">
    <source>
        <dbReference type="Proteomes" id="UP000347681"/>
    </source>
</evidence>